<evidence type="ECO:0000256" key="4">
    <source>
        <dbReference type="HAMAP-Rule" id="MF_01368"/>
    </source>
</evidence>
<dbReference type="FunFam" id="3.90.1030.10:FF:000001">
    <property type="entry name" value="50S ribosomal protein L17"/>
    <property type="match status" value="1"/>
</dbReference>
<dbReference type="RefSeq" id="WP_141199127.1">
    <property type="nucleotide sequence ID" value="NZ_CP041186.1"/>
</dbReference>
<dbReference type="PROSITE" id="PS01167">
    <property type="entry name" value="RIBOSOMAL_L17"/>
    <property type="match status" value="1"/>
</dbReference>
<dbReference type="Proteomes" id="UP000315995">
    <property type="component" value="Chromosome"/>
</dbReference>
<organism evidence="6 7">
    <name type="scientific">Persicimonas caeni</name>
    <dbReference type="NCBI Taxonomy" id="2292766"/>
    <lineage>
        <taxon>Bacteria</taxon>
        <taxon>Deltaproteobacteria</taxon>
        <taxon>Bradymonadales</taxon>
        <taxon>Bradymonadaceae</taxon>
        <taxon>Persicimonas</taxon>
    </lineage>
</organism>
<keyword evidence="3 4" id="KW-0687">Ribonucleoprotein</keyword>
<dbReference type="SUPFAM" id="SSF64263">
    <property type="entry name" value="Prokaryotic ribosomal protein L17"/>
    <property type="match status" value="1"/>
</dbReference>
<dbReference type="PANTHER" id="PTHR14413:SF16">
    <property type="entry name" value="LARGE RIBOSOMAL SUBUNIT PROTEIN BL17M"/>
    <property type="match status" value="1"/>
</dbReference>
<dbReference type="InterPro" id="IPR047859">
    <property type="entry name" value="Ribosomal_bL17_CS"/>
</dbReference>
<evidence type="ECO:0000256" key="5">
    <source>
        <dbReference type="RuleBase" id="RU000660"/>
    </source>
</evidence>
<dbReference type="HAMAP" id="MF_01368">
    <property type="entry name" value="Ribosomal_bL17"/>
    <property type="match status" value="1"/>
</dbReference>
<name>A0A4Y6PWF2_PERCE</name>
<proteinExistence type="inferred from homology"/>
<dbReference type="InterPro" id="IPR036373">
    <property type="entry name" value="Ribosomal_bL17_sf"/>
</dbReference>
<accession>A0A5B8Y867</accession>
<dbReference type="Gene3D" id="3.90.1030.10">
    <property type="entry name" value="Ribosomal protein L17"/>
    <property type="match status" value="1"/>
</dbReference>
<evidence type="ECO:0000313" key="6">
    <source>
        <dbReference type="EMBL" id="QDG52662.1"/>
    </source>
</evidence>
<dbReference type="InterPro" id="IPR000456">
    <property type="entry name" value="Ribosomal_bL17"/>
</dbReference>
<reference evidence="6 7" key="1">
    <citation type="submission" date="2019-06" db="EMBL/GenBank/DDBJ databases">
        <title>Persicimonas caeni gen. nov., sp. nov., a predatory bacterium isolated from solar saltern.</title>
        <authorList>
            <person name="Wang S."/>
        </authorList>
    </citation>
    <scope>NUCLEOTIDE SEQUENCE [LARGE SCALE GENOMIC DNA]</scope>
    <source>
        <strain evidence="6 7">YN101</strain>
    </source>
</reference>
<evidence type="ECO:0000256" key="3">
    <source>
        <dbReference type="ARBA" id="ARBA00023274"/>
    </source>
</evidence>
<sequence>MRHRKRGRKLGRDAAHRKATLQNLAKSLVHYEMIQTTDAKAKELRKLADRLITLGKDGTLHARRQALAVLQDKELVGKVFDDLAQREEIAGRQGGYSRIIKVGNRNGDNAPISRISWVGATLESTEDLRYPAHIRELIETEEVVEEGEEE</sequence>
<dbReference type="EMBL" id="CP041186">
    <property type="protein sequence ID" value="QDG52662.1"/>
    <property type="molecule type" value="Genomic_DNA"/>
</dbReference>
<evidence type="ECO:0000256" key="1">
    <source>
        <dbReference type="ARBA" id="ARBA00008777"/>
    </source>
</evidence>
<comment type="similarity">
    <text evidence="1 4 5">Belongs to the bacterial ribosomal protein bL17 family.</text>
</comment>
<evidence type="ECO:0000256" key="2">
    <source>
        <dbReference type="ARBA" id="ARBA00022980"/>
    </source>
</evidence>
<accession>A0A4Y6PWF2</accession>
<keyword evidence="2 4" id="KW-0689">Ribosomal protein</keyword>
<dbReference type="OrthoDB" id="9809073at2"/>
<dbReference type="GO" id="GO:0003735">
    <property type="term" value="F:structural constituent of ribosome"/>
    <property type="evidence" value="ECO:0007669"/>
    <property type="project" value="InterPro"/>
</dbReference>
<dbReference type="PANTHER" id="PTHR14413">
    <property type="entry name" value="RIBOSOMAL PROTEIN L17"/>
    <property type="match status" value="1"/>
</dbReference>
<dbReference type="AlphaFoldDB" id="A0A4Y6PWF2"/>
<dbReference type="GO" id="GO:0006412">
    <property type="term" value="P:translation"/>
    <property type="evidence" value="ECO:0007669"/>
    <property type="project" value="UniProtKB-UniRule"/>
</dbReference>
<comment type="subunit">
    <text evidence="4">Part of the 50S ribosomal subunit. Contacts protein L32.</text>
</comment>
<protein>
    <recommendedName>
        <fullName evidence="4">Large ribosomal subunit protein bL17</fullName>
    </recommendedName>
</protein>
<dbReference type="NCBIfam" id="TIGR00059">
    <property type="entry name" value="L17"/>
    <property type="match status" value="1"/>
</dbReference>
<evidence type="ECO:0000313" key="7">
    <source>
        <dbReference type="Proteomes" id="UP000315995"/>
    </source>
</evidence>
<dbReference type="GO" id="GO:0022625">
    <property type="term" value="C:cytosolic large ribosomal subunit"/>
    <property type="evidence" value="ECO:0007669"/>
    <property type="project" value="TreeGrafter"/>
</dbReference>
<keyword evidence="7" id="KW-1185">Reference proteome</keyword>
<dbReference type="Pfam" id="PF01196">
    <property type="entry name" value="Ribosomal_L17"/>
    <property type="match status" value="1"/>
</dbReference>
<gene>
    <name evidence="4" type="primary">rplQ</name>
    <name evidence="6" type="ORF">FIV42_18530</name>
</gene>